<evidence type="ECO:0000313" key="2">
    <source>
        <dbReference type="EMBL" id="PON86177.1"/>
    </source>
</evidence>
<protein>
    <recommendedName>
        <fullName evidence="4">DUF1764 domain-containing protein</fullName>
    </recommendedName>
</protein>
<sequence length="130" mass="14516">MTKKKNKSATSTEEAPIKAENPSSKKPRSEIDEIFDGKKRKKSEQEKTQKPIKGDAAVKPKEMKKTKEKEKKKKKTEKGNLGNDESFGVSDSRPRKKTEGFSIYTEEELGLNNPDAGGTPLCPFDCSCCF</sequence>
<dbReference type="AlphaFoldDB" id="A0A2P5EKT2"/>
<proteinExistence type="predicted"/>
<evidence type="ECO:0008006" key="4">
    <source>
        <dbReference type="Google" id="ProtNLM"/>
    </source>
</evidence>
<dbReference type="EMBL" id="JXTC01000136">
    <property type="protein sequence ID" value="PON86177.1"/>
    <property type="molecule type" value="Genomic_DNA"/>
</dbReference>
<dbReference type="STRING" id="63057.A0A2P5EKT2"/>
<dbReference type="Pfam" id="PF08576">
    <property type="entry name" value="DUF1764"/>
    <property type="match status" value="1"/>
</dbReference>
<comment type="caution">
    <text evidence="2">The sequence shown here is derived from an EMBL/GenBank/DDBJ whole genome shotgun (WGS) entry which is preliminary data.</text>
</comment>
<evidence type="ECO:0000313" key="3">
    <source>
        <dbReference type="Proteomes" id="UP000237000"/>
    </source>
</evidence>
<feature type="compositionally biased region" description="Basic and acidic residues" evidence="1">
    <location>
        <begin position="27"/>
        <end position="69"/>
    </location>
</feature>
<evidence type="ECO:0000256" key="1">
    <source>
        <dbReference type="SAM" id="MobiDB-lite"/>
    </source>
</evidence>
<accession>A0A2P5EKT2</accession>
<dbReference type="Proteomes" id="UP000237000">
    <property type="component" value="Unassembled WGS sequence"/>
</dbReference>
<feature type="region of interest" description="Disordered" evidence="1">
    <location>
        <begin position="1"/>
        <end position="102"/>
    </location>
</feature>
<dbReference type="InParanoid" id="A0A2P5EKT2"/>
<name>A0A2P5EKT2_TREOI</name>
<dbReference type="PANTHER" id="PTHR34066">
    <property type="entry name" value="GROWTH FACTOR 2"/>
    <property type="match status" value="1"/>
</dbReference>
<keyword evidence="3" id="KW-1185">Reference proteome</keyword>
<reference evidence="3" key="1">
    <citation type="submission" date="2016-06" db="EMBL/GenBank/DDBJ databases">
        <title>Parallel loss of symbiosis genes in relatives of nitrogen-fixing non-legume Parasponia.</title>
        <authorList>
            <person name="Van Velzen R."/>
            <person name="Holmer R."/>
            <person name="Bu F."/>
            <person name="Rutten L."/>
            <person name="Van Zeijl A."/>
            <person name="Liu W."/>
            <person name="Santuari L."/>
            <person name="Cao Q."/>
            <person name="Sharma T."/>
            <person name="Shen D."/>
            <person name="Roswanjaya Y."/>
            <person name="Wardhani T."/>
            <person name="Kalhor M.S."/>
            <person name="Jansen J."/>
            <person name="Van den Hoogen J."/>
            <person name="Gungor B."/>
            <person name="Hartog M."/>
            <person name="Hontelez J."/>
            <person name="Verver J."/>
            <person name="Yang W.-C."/>
            <person name="Schijlen E."/>
            <person name="Repin R."/>
            <person name="Schilthuizen M."/>
            <person name="Schranz E."/>
            <person name="Heidstra R."/>
            <person name="Miyata K."/>
            <person name="Fedorova E."/>
            <person name="Kohlen W."/>
            <person name="Bisseling T."/>
            <person name="Smit S."/>
            <person name="Geurts R."/>
        </authorList>
    </citation>
    <scope>NUCLEOTIDE SEQUENCE [LARGE SCALE GENOMIC DNA]</scope>
    <source>
        <strain evidence="3">cv. RG33-2</strain>
    </source>
</reference>
<dbReference type="OrthoDB" id="20835at2759"/>
<organism evidence="2 3">
    <name type="scientific">Trema orientale</name>
    <name type="common">Charcoal tree</name>
    <name type="synonym">Celtis orientalis</name>
    <dbReference type="NCBI Taxonomy" id="63057"/>
    <lineage>
        <taxon>Eukaryota</taxon>
        <taxon>Viridiplantae</taxon>
        <taxon>Streptophyta</taxon>
        <taxon>Embryophyta</taxon>
        <taxon>Tracheophyta</taxon>
        <taxon>Spermatophyta</taxon>
        <taxon>Magnoliopsida</taxon>
        <taxon>eudicotyledons</taxon>
        <taxon>Gunneridae</taxon>
        <taxon>Pentapetalae</taxon>
        <taxon>rosids</taxon>
        <taxon>fabids</taxon>
        <taxon>Rosales</taxon>
        <taxon>Cannabaceae</taxon>
        <taxon>Trema</taxon>
    </lineage>
</organism>
<gene>
    <name evidence="2" type="ORF">TorRG33x02_180510</name>
</gene>
<dbReference type="InterPro" id="IPR013885">
    <property type="entry name" value="DUF1764_euk"/>
</dbReference>
<dbReference type="PANTHER" id="PTHR34066:SF1">
    <property type="entry name" value="DUF1764 FAMILY PROTEIN"/>
    <property type="match status" value="1"/>
</dbReference>